<evidence type="ECO:0000256" key="1">
    <source>
        <dbReference type="SAM" id="SignalP"/>
    </source>
</evidence>
<name>A0ABQ3L4D8_9PSEU</name>
<dbReference type="Proteomes" id="UP000635387">
    <property type="component" value="Unassembled WGS sequence"/>
</dbReference>
<feature type="chain" id="PRO_5045354552" description="Secreted protein" evidence="1">
    <location>
        <begin position="26"/>
        <end position="110"/>
    </location>
</feature>
<proteinExistence type="predicted"/>
<accession>A0ABQ3L4D8</accession>
<comment type="caution">
    <text evidence="2">The sequence shown here is derived from an EMBL/GenBank/DDBJ whole genome shotgun (WGS) entry which is preliminary data.</text>
</comment>
<protein>
    <recommendedName>
        <fullName evidence="4">Secreted protein</fullName>
    </recommendedName>
</protein>
<dbReference type="EMBL" id="BNAY01000001">
    <property type="protein sequence ID" value="GHH03135.1"/>
    <property type="molecule type" value="Genomic_DNA"/>
</dbReference>
<gene>
    <name evidence="2" type="ORF">GCM10017790_04770</name>
</gene>
<keyword evidence="3" id="KW-1185">Reference proteome</keyword>
<organism evidence="2 3">
    <name type="scientific">Amycolatopsis oliviviridis</name>
    <dbReference type="NCBI Taxonomy" id="1471590"/>
    <lineage>
        <taxon>Bacteria</taxon>
        <taxon>Bacillati</taxon>
        <taxon>Actinomycetota</taxon>
        <taxon>Actinomycetes</taxon>
        <taxon>Pseudonocardiales</taxon>
        <taxon>Pseudonocardiaceae</taxon>
        <taxon>Amycolatopsis</taxon>
    </lineage>
</organism>
<reference evidence="3" key="1">
    <citation type="journal article" date="2019" name="Int. J. Syst. Evol. Microbiol.">
        <title>The Global Catalogue of Microorganisms (GCM) 10K type strain sequencing project: providing services to taxonomists for standard genome sequencing and annotation.</title>
        <authorList>
            <consortium name="The Broad Institute Genomics Platform"/>
            <consortium name="The Broad Institute Genome Sequencing Center for Infectious Disease"/>
            <person name="Wu L."/>
            <person name="Ma J."/>
        </authorList>
    </citation>
    <scope>NUCLEOTIDE SEQUENCE [LARGE SCALE GENOMIC DNA]</scope>
    <source>
        <strain evidence="3">CGMCC 4.7683</strain>
    </source>
</reference>
<evidence type="ECO:0000313" key="3">
    <source>
        <dbReference type="Proteomes" id="UP000635387"/>
    </source>
</evidence>
<feature type="signal peptide" evidence="1">
    <location>
        <begin position="1"/>
        <end position="25"/>
    </location>
</feature>
<keyword evidence="1" id="KW-0732">Signal</keyword>
<sequence>MSTELLNRTAKVVLPLLVAAGAAVAAPAAASAAPGPGIQSLASCKTHYANTAAWMDCTGGSQASWVRLGAHCATGWYYSDWYSVQPRKKRTVSYECTWSVSGAKAEIRRY</sequence>
<evidence type="ECO:0000313" key="2">
    <source>
        <dbReference type="EMBL" id="GHH03135.1"/>
    </source>
</evidence>
<dbReference type="RefSeq" id="WP_191251271.1">
    <property type="nucleotide sequence ID" value="NZ_BNAY01000001.1"/>
</dbReference>
<evidence type="ECO:0008006" key="4">
    <source>
        <dbReference type="Google" id="ProtNLM"/>
    </source>
</evidence>